<feature type="region of interest" description="Disordered" evidence="6">
    <location>
        <begin position="300"/>
        <end position="321"/>
    </location>
</feature>
<keyword evidence="8" id="KW-1185">Reference proteome</keyword>
<dbReference type="OrthoDB" id="272202at2759"/>
<evidence type="ECO:0000256" key="1">
    <source>
        <dbReference type="ARBA" id="ARBA00004430"/>
    </source>
</evidence>
<evidence type="ECO:0000256" key="4">
    <source>
        <dbReference type="ARBA" id="ARBA00023212"/>
    </source>
</evidence>
<keyword evidence="4" id="KW-0206">Cytoskeleton</keyword>
<reference evidence="7 8" key="1">
    <citation type="journal article" date="2011" name="Proc. Natl. Acad. Sci. U.S.A.">
        <title>Niche of harmful alga Aureococcus anophagefferens revealed through ecogenomics.</title>
        <authorList>
            <person name="Gobler C.J."/>
            <person name="Berry D.L."/>
            <person name="Dyhrman S.T."/>
            <person name="Wilhelm S.W."/>
            <person name="Salamov A."/>
            <person name="Lobanov A.V."/>
            <person name="Zhang Y."/>
            <person name="Collier J.L."/>
            <person name="Wurch L.L."/>
            <person name="Kustka A.B."/>
            <person name="Dill B.D."/>
            <person name="Shah M."/>
            <person name="VerBerkmoes N.C."/>
            <person name="Kuo A."/>
            <person name="Terry A."/>
            <person name="Pangilinan J."/>
            <person name="Lindquist E.A."/>
            <person name="Lucas S."/>
            <person name="Paulsen I.T."/>
            <person name="Hattenrath-Lehmann T.K."/>
            <person name="Talmage S.C."/>
            <person name="Walker E.A."/>
            <person name="Koch F."/>
            <person name="Burson A.M."/>
            <person name="Marcoval M.A."/>
            <person name="Tang Y.Z."/>
            <person name="Lecleir G.R."/>
            <person name="Coyne K.J."/>
            <person name="Berg G.M."/>
            <person name="Bertrand E.M."/>
            <person name="Saito M.A."/>
            <person name="Gladyshev V.N."/>
            <person name="Grigoriev I.V."/>
        </authorList>
    </citation>
    <scope>NUCLEOTIDE SEQUENCE [LARGE SCALE GENOMIC DNA]</scope>
    <source>
        <strain evidence="8">CCMP 1984</strain>
    </source>
</reference>
<dbReference type="InterPro" id="IPR006802">
    <property type="entry name" value="Radial_spoke"/>
</dbReference>
<gene>
    <name evidence="7" type="ORF">AURANDRAFT_32370</name>
</gene>
<dbReference type="GO" id="GO:0060294">
    <property type="term" value="P:cilium movement involved in cell motility"/>
    <property type="evidence" value="ECO:0007669"/>
    <property type="project" value="InterPro"/>
</dbReference>
<evidence type="ECO:0008006" key="9">
    <source>
        <dbReference type="Google" id="ProtNLM"/>
    </source>
</evidence>
<evidence type="ECO:0000256" key="5">
    <source>
        <dbReference type="ARBA" id="ARBA00023273"/>
    </source>
</evidence>
<evidence type="ECO:0000313" key="7">
    <source>
        <dbReference type="EMBL" id="EGB04539.1"/>
    </source>
</evidence>
<feature type="region of interest" description="Disordered" evidence="6">
    <location>
        <begin position="394"/>
        <end position="436"/>
    </location>
</feature>
<comment type="subcellular location">
    <subcellularLocation>
        <location evidence="1">Cytoplasm</location>
        <location evidence="1">Cytoskeleton</location>
        <location evidence="1">Cilium axoneme</location>
    </subcellularLocation>
</comment>
<dbReference type="EMBL" id="GL833150">
    <property type="protein sequence ID" value="EGB04539.1"/>
    <property type="molecule type" value="Genomic_DNA"/>
</dbReference>
<dbReference type="OMA" id="GRTTWFN"/>
<keyword evidence="3" id="KW-0969">Cilium</keyword>
<dbReference type="GeneID" id="20221134"/>
<proteinExistence type="predicted"/>
<evidence type="ECO:0000256" key="2">
    <source>
        <dbReference type="ARBA" id="ARBA00022490"/>
    </source>
</evidence>
<sequence>MSFEEAKQYLRQEDEDGNSLYEHLSRVLLKVIVEKPQNANAMFEQLSQELRGATQVKPTLPTEGEPEIAKPEKKSQLDWCGAVSNLYAPTEGDATEITYPDLMTEANVYEWAGINFGKMETYRLYLAIKQKAVVEARSLRFWGKITGRSGDYFVVQGDNPNPPSAEEIKTVEGAEGANKYAFWVCTHAGGTWTKLPDTTPEAIVVARQIKRFFTGDLDAPVPSYPPFPGCTEAHLLRAQIAMITSECSISPGGFYAEDDEAEEGIKAIKKVEEMEDFKSAEDLKDASNWVHHEVPINVNGRCNQPPVNEEEEEGAEPADELPDLPLLGAIAEDEITDGPAWSISVCPSGAGESPDSAVVAKSLKWPGAVAAAFGNKFINVYCGFGFASSRGVSYEPPRVPPIQKEWAPTEEDDKGLIEDEDKITQPVVEEEEEEDG</sequence>
<keyword evidence="2" id="KW-0963">Cytoplasm</keyword>
<dbReference type="GO" id="GO:0035082">
    <property type="term" value="P:axoneme assembly"/>
    <property type="evidence" value="ECO:0007669"/>
    <property type="project" value="TreeGrafter"/>
</dbReference>
<feature type="compositionally biased region" description="Acidic residues" evidence="6">
    <location>
        <begin position="308"/>
        <end position="321"/>
    </location>
</feature>
<accession>F0YK32</accession>
<dbReference type="KEGG" id="aaf:AURANDRAFT_32370"/>
<evidence type="ECO:0000313" key="8">
    <source>
        <dbReference type="Proteomes" id="UP000002729"/>
    </source>
</evidence>
<feature type="compositionally biased region" description="Acidic residues" evidence="6">
    <location>
        <begin position="408"/>
        <end position="421"/>
    </location>
</feature>
<protein>
    <recommendedName>
        <fullName evidence="9">Radial spokehead-like protein</fullName>
    </recommendedName>
</protein>
<dbReference type="RefSeq" id="XP_009040791.1">
    <property type="nucleotide sequence ID" value="XM_009042543.1"/>
</dbReference>
<evidence type="ECO:0000256" key="6">
    <source>
        <dbReference type="SAM" id="MobiDB-lite"/>
    </source>
</evidence>
<dbReference type="Pfam" id="PF04712">
    <property type="entry name" value="Radial_spoke"/>
    <property type="match status" value="2"/>
</dbReference>
<dbReference type="GO" id="GO:0001534">
    <property type="term" value="C:radial spoke"/>
    <property type="evidence" value="ECO:0007669"/>
    <property type="project" value="InterPro"/>
</dbReference>
<dbReference type="Proteomes" id="UP000002729">
    <property type="component" value="Unassembled WGS sequence"/>
</dbReference>
<dbReference type="eggNOG" id="ENOG502QSU4">
    <property type="taxonomic scope" value="Eukaryota"/>
</dbReference>
<dbReference type="PANTHER" id="PTHR13159">
    <property type="entry name" value="RADIAL SPOKEHEAD-RELATED"/>
    <property type="match status" value="1"/>
</dbReference>
<organism evidence="8">
    <name type="scientific">Aureococcus anophagefferens</name>
    <name type="common">Harmful bloom alga</name>
    <dbReference type="NCBI Taxonomy" id="44056"/>
    <lineage>
        <taxon>Eukaryota</taxon>
        <taxon>Sar</taxon>
        <taxon>Stramenopiles</taxon>
        <taxon>Ochrophyta</taxon>
        <taxon>Pelagophyceae</taxon>
        <taxon>Pelagomonadales</taxon>
        <taxon>Pelagomonadaceae</taxon>
        <taxon>Aureococcus</taxon>
    </lineage>
</organism>
<dbReference type="CDD" id="cd22963">
    <property type="entry name" value="DD_CrRSP4-like"/>
    <property type="match status" value="1"/>
</dbReference>
<name>F0YK32_AURAN</name>
<keyword evidence="5" id="KW-0966">Cell projection</keyword>
<dbReference type="AlphaFoldDB" id="F0YK32"/>
<dbReference type="PANTHER" id="PTHR13159:SF0">
    <property type="entry name" value="RADIAL SPOKE HEAD 6 HOMOLOG A"/>
    <property type="match status" value="1"/>
</dbReference>
<dbReference type="InParanoid" id="F0YK32"/>
<evidence type="ECO:0000256" key="3">
    <source>
        <dbReference type="ARBA" id="ARBA00023069"/>
    </source>
</evidence>